<name>A0A7C8LEA2_9FIRM</name>
<dbReference type="RefSeq" id="WP_158738958.1">
    <property type="nucleotide sequence ID" value="NZ_JAFBEP010000004.1"/>
</dbReference>
<dbReference type="EMBL" id="WSLF01000001">
    <property type="protein sequence ID" value="KAE9637041.1"/>
    <property type="molecule type" value="Genomic_DNA"/>
</dbReference>
<sequence length="130" mass="14468">MKITKNLITHPITKNDQITRSNPLNPVYDGTLSQFDQILKDKLALNDQVKFSKHAAMRLNSRQIKLSDEQIKKLQVGIEKAEEKGIKDSLVLIDKVALVVNVRSRTVVTALDSSGEKEAIFTNIDGAVIV</sequence>
<dbReference type="AlphaFoldDB" id="A0A7C8LEA2"/>
<keyword evidence="1" id="KW-0969">Cilium</keyword>
<proteinExistence type="predicted"/>
<keyword evidence="1" id="KW-0966">Cell projection</keyword>
<evidence type="ECO:0000313" key="2">
    <source>
        <dbReference type="Proteomes" id="UP000483018"/>
    </source>
</evidence>
<evidence type="ECO:0000313" key="1">
    <source>
        <dbReference type="EMBL" id="KAE9637041.1"/>
    </source>
</evidence>
<organism evidence="1 2">
    <name type="scientific">Defluviitalea raffinosedens</name>
    <dbReference type="NCBI Taxonomy" id="1450156"/>
    <lineage>
        <taxon>Bacteria</taxon>
        <taxon>Bacillati</taxon>
        <taxon>Bacillota</taxon>
        <taxon>Clostridia</taxon>
        <taxon>Lachnospirales</taxon>
        <taxon>Defluviitaleaceae</taxon>
        <taxon>Defluviitalea</taxon>
    </lineage>
</organism>
<dbReference type="InterPro" id="IPR013367">
    <property type="entry name" value="Flagellar_put"/>
</dbReference>
<dbReference type="Proteomes" id="UP000483018">
    <property type="component" value="Unassembled WGS sequence"/>
</dbReference>
<comment type="caution">
    <text evidence="1">The sequence shown here is derived from an EMBL/GenBank/DDBJ whole genome shotgun (WGS) entry which is preliminary data.</text>
</comment>
<keyword evidence="1" id="KW-0282">Flagellum</keyword>
<reference evidence="1 2" key="1">
    <citation type="submission" date="2019-12" db="EMBL/GenBank/DDBJ databases">
        <title>Defluviitalea raffinosedens, isolated from a biogas fermenter, genome sequencing and characterization.</title>
        <authorList>
            <person name="Rettenmaier R."/>
            <person name="Schneider M."/>
            <person name="Neuhaus K."/>
            <person name="Liebl W."/>
            <person name="Zverlov V."/>
        </authorList>
    </citation>
    <scope>NUCLEOTIDE SEQUENCE [LARGE SCALE GENOMIC DNA]</scope>
    <source>
        <strain evidence="1 2">249c-K6</strain>
    </source>
</reference>
<dbReference type="OrthoDB" id="165650at2"/>
<dbReference type="Pfam" id="PF12611">
    <property type="entry name" value="Flagellar_put"/>
    <property type="match status" value="1"/>
</dbReference>
<keyword evidence="2" id="KW-1185">Reference proteome</keyword>
<gene>
    <name evidence="1" type="ORF">GND95_01005</name>
</gene>
<dbReference type="NCBIfam" id="TIGR02530">
    <property type="entry name" value="flg_new"/>
    <property type="match status" value="1"/>
</dbReference>
<accession>A0A7C8LEA2</accession>
<protein>
    <submittedName>
        <fullName evidence="1">Flagellar biosynthesis protein</fullName>
    </submittedName>
</protein>